<evidence type="ECO:0000313" key="4">
    <source>
        <dbReference type="Proteomes" id="UP000777438"/>
    </source>
</evidence>
<dbReference type="Pfam" id="PF24883">
    <property type="entry name" value="NPHP3_N"/>
    <property type="match status" value="1"/>
</dbReference>
<accession>A0A9P8W1N4</accession>
<gene>
    <name evidence="3" type="ORF">B0T10DRAFT_490597</name>
</gene>
<protein>
    <recommendedName>
        <fullName evidence="2">Nephrocystin 3-like N-terminal domain-containing protein</fullName>
    </recommendedName>
</protein>
<dbReference type="PANTHER" id="PTHR40619">
    <property type="entry name" value="FUNGAL STAND N-TERMINAL GOODBYE DOMAIN-CONTAINING PROTEIN"/>
    <property type="match status" value="1"/>
</dbReference>
<dbReference type="EMBL" id="JAGPYM010000015">
    <property type="protein sequence ID" value="KAH6887000.1"/>
    <property type="molecule type" value="Genomic_DNA"/>
</dbReference>
<sequence>MVLIVKLIAEASKKFSVAPFLGVLETILFATTTKLPFTALDEPRPENFIQQIAALCTAIFRLLTAATKFLIPGKHKDPILTPLFHYENQILDRERTISPLRREVQNAVLKILDESKVLRSKALLQTESRLTIMQRMYEALIQSPSLAASPLPPELKKALSEPSDHQRELLGESHEVLARLLWTKKQTEMTTARKDKKVLKDDHIQDLVAQDDLVAEDCRRILRSVQWKHGETRQLLYLLNHKKFRDFFTSRYSSVLVIQDGGPRGRKAPLTLPFIMAMIVQHFRATLSSGQGDFILACFCGAPAGSTRIRDAKDMMIRLVSQLMLQCNNLSDSVLDDSLLPLTGATTKSLLKLFSHLLQHLPSNARVYCIIDLLDSSSMLNGSTEGVKPLYRLLEILDKAHDRETKVKILLTTSSVKLGPGLDLDRDDVLDMATLRRNATQPPGRLGYSQISHTSVWKALTLGSHPHR</sequence>
<organism evidence="3 4">
    <name type="scientific">Thelonectria olida</name>
    <dbReference type="NCBI Taxonomy" id="1576542"/>
    <lineage>
        <taxon>Eukaryota</taxon>
        <taxon>Fungi</taxon>
        <taxon>Dikarya</taxon>
        <taxon>Ascomycota</taxon>
        <taxon>Pezizomycotina</taxon>
        <taxon>Sordariomycetes</taxon>
        <taxon>Hypocreomycetidae</taxon>
        <taxon>Hypocreales</taxon>
        <taxon>Nectriaceae</taxon>
        <taxon>Thelonectria</taxon>
    </lineage>
</organism>
<evidence type="ECO:0000256" key="1">
    <source>
        <dbReference type="ARBA" id="ARBA00022737"/>
    </source>
</evidence>
<feature type="domain" description="Nephrocystin 3-like N-terminal" evidence="2">
    <location>
        <begin position="274"/>
        <end position="412"/>
    </location>
</feature>
<evidence type="ECO:0000259" key="2">
    <source>
        <dbReference type="Pfam" id="PF24883"/>
    </source>
</evidence>
<dbReference type="InterPro" id="IPR056884">
    <property type="entry name" value="NPHP3-like_N"/>
</dbReference>
<keyword evidence="4" id="KW-1185">Reference proteome</keyword>
<keyword evidence="1" id="KW-0677">Repeat</keyword>
<dbReference type="PANTHER" id="PTHR40619:SF3">
    <property type="entry name" value="FUNGAL STAND N-TERMINAL GOODBYE DOMAIN-CONTAINING PROTEIN"/>
    <property type="match status" value="1"/>
</dbReference>
<name>A0A9P8W1N4_9HYPO</name>
<dbReference type="AlphaFoldDB" id="A0A9P8W1N4"/>
<comment type="caution">
    <text evidence="3">The sequence shown here is derived from an EMBL/GenBank/DDBJ whole genome shotgun (WGS) entry which is preliminary data.</text>
</comment>
<dbReference type="Proteomes" id="UP000777438">
    <property type="component" value="Unassembled WGS sequence"/>
</dbReference>
<evidence type="ECO:0000313" key="3">
    <source>
        <dbReference type="EMBL" id="KAH6887000.1"/>
    </source>
</evidence>
<proteinExistence type="predicted"/>
<reference evidence="3 4" key="1">
    <citation type="journal article" date="2021" name="Nat. Commun.">
        <title>Genetic determinants of endophytism in the Arabidopsis root mycobiome.</title>
        <authorList>
            <person name="Mesny F."/>
            <person name="Miyauchi S."/>
            <person name="Thiergart T."/>
            <person name="Pickel B."/>
            <person name="Atanasova L."/>
            <person name="Karlsson M."/>
            <person name="Huettel B."/>
            <person name="Barry K.W."/>
            <person name="Haridas S."/>
            <person name="Chen C."/>
            <person name="Bauer D."/>
            <person name="Andreopoulos W."/>
            <person name="Pangilinan J."/>
            <person name="LaButti K."/>
            <person name="Riley R."/>
            <person name="Lipzen A."/>
            <person name="Clum A."/>
            <person name="Drula E."/>
            <person name="Henrissat B."/>
            <person name="Kohler A."/>
            <person name="Grigoriev I.V."/>
            <person name="Martin F.M."/>
            <person name="Hacquard S."/>
        </authorList>
    </citation>
    <scope>NUCLEOTIDE SEQUENCE [LARGE SCALE GENOMIC DNA]</scope>
    <source>
        <strain evidence="3 4">MPI-CAGE-CH-0241</strain>
    </source>
</reference>